<sequence length="698" mass="78139">MSISYIPTVSGDLINAVAGEIIRKIRGGDVYAANDDIVIYAGWPKVKDYDGRSHNADLTILGKGHGVKLLKISVAANARDLRRDAQGIAQVAASTESLMSKSLVLKKRRQLIFEVVPILYAPNLGEPYDNEEIEIAKTEAELVRILQEKSGPLSEAQQNEVRAIIEGAKALGQLSESEAEDDTLSDVARAYRELEAVIYNFDTAQRSVALTSIRGPQRIRGLAGTGKTVILAMKAALAHIENPNAKILITYYTRSLRDVMERMITRFHRHFAEVDPNWDNLHVRHGWGRSNLTGVYREACIREGLAPRSFSDVRNTADPFGTVCRELVKAKVLSPYYDIILVDEGQDFPDSFYQMCFFLAKGNRDQKQIIWAYDELQNVFDVNVREPEQLFGQDHDGEPRISLARSLPIGTDTNDFVLQRAYRNQREVLVLAHSLGFGVYGKTVQMLENEKHWEDVGYDVIAGTFTAGSQCIVERPMANSPTTLDSPPDMNLVEIIGADNLGAEVELAVTEIRKFVNDGLKADEILVVCLDDRASKSYFSKLSDLLAQSDIACNNILNNPYSEPAFRIDGKVTLSTVYRAKGNEAAVVIVLGTDAAVLETRLGRNKLFVAFTRTKGWLRIFGCNTKNFARLRKEVMMALSKSPRIEFVMPDMTNLNTIQRGLEEKHARLLEAKRRVDRIKSEFNLSPDDMANLFEDER</sequence>
<name>A0ABQ0J1L8_GLUTH</name>
<dbReference type="Proteomes" id="UP000018209">
    <property type="component" value="Unassembled WGS sequence"/>
</dbReference>
<comment type="caution">
    <text evidence="3">The sequence shown here is derived from an EMBL/GenBank/DDBJ whole genome shotgun (WGS) entry which is preliminary data.</text>
</comment>
<evidence type="ECO:0000256" key="1">
    <source>
        <dbReference type="ARBA" id="ARBA00034923"/>
    </source>
</evidence>
<evidence type="ECO:0000313" key="4">
    <source>
        <dbReference type="Proteomes" id="UP000018209"/>
    </source>
</evidence>
<gene>
    <name evidence="3" type="ORF">NBRC3257_3340</name>
</gene>
<dbReference type="Pfam" id="PF13538">
    <property type="entry name" value="UvrD_C_2"/>
    <property type="match status" value="1"/>
</dbReference>
<reference evidence="3 4" key="1">
    <citation type="submission" date="2013-08" db="EMBL/GenBank/DDBJ databases">
        <title>Gluconobacter thailandicus NBRC 3257 whole genome sequence.</title>
        <authorList>
            <person name="Matsutani M."/>
            <person name="Yakushi T."/>
            <person name="Matsushita K."/>
        </authorList>
    </citation>
    <scope>NUCLEOTIDE SEQUENCE [LARGE SCALE GENOMIC DNA]</scope>
    <source>
        <strain evidence="3 4">NBRC 3257</strain>
    </source>
</reference>
<dbReference type="RefSeq" id="WP_007284593.1">
    <property type="nucleotide sequence ID" value="NZ_BASM01000088.1"/>
</dbReference>
<evidence type="ECO:0000259" key="2">
    <source>
        <dbReference type="Pfam" id="PF13538"/>
    </source>
</evidence>
<accession>A0ABQ0J1L8</accession>
<dbReference type="Gene3D" id="3.40.50.300">
    <property type="entry name" value="P-loop containing nucleotide triphosphate hydrolases"/>
    <property type="match status" value="2"/>
</dbReference>
<keyword evidence="4" id="KW-1185">Reference proteome</keyword>
<protein>
    <recommendedName>
        <fullName evidence="1">DNA 3'-5' helicase II</fullName>
    </recommendedName>
</protein>
<dbReference type="SUPFAM" id="SSF52540">
    <property type="entry name" value="P-loop containing nucleoside triphosphate hydrolases"/>
    <property type="match status" value="1"/>
</dbReference>
<dbReference type="PANTHER" id="PTHR11070:SF2">
    <property type="entry name" value="ATP-DEPENDENT DNA HELICASE SRS2"/>
    <property type="match status" value="1"/>
</dbReference>
<dbReference type="PANTHER" id="PTHR11070">
    <property type="entry name" value="UVRD / RECB / PCRA DNA HELICASE FAMILY MEMBER"/>
    <property type="match status" value="1"/>
</dbReference>
<dbReference type="InterPro" id="IPR027417">
    <property type="entry name" value="P-loop_NTPase"/>
</dbReference>
<feature type="domain" description="UvrD-like helicase C-terminal" evidence="2">
    <location>
        <begin position="572"/>
        <end position="620"/>
    </location>
</feature>
<evidence type="ECO:0000313" key="3">
    <source>
        <dbReference type="EMBL" id="GAD28341.1"/>
    </source>
</evidence>
<organism evidence="3 4">
    <name type="scientific">Gluconobacter thailandicus NBRC 3257</name>
    <dbReference type="NCBI Taxonomy" id="1381097"/>
    <lineage>
        <taxon>Bacteria</taxon>
        <taxon>Pseudomonadati</taxon>
        <taxon>Pseudomonadota</taxon>
        <taxon>Alphaproteobacteria</taxon>
        <taxon>Acetobacterales</taxon>
        <taxon>Acetobacteraceae</taxon>
        <taxon>Gluconobacter</taxon>
    </lineage>
</organism>
<dbReference type="EMBL" id="BASM01000088">
    <property type="protein sequence ID" value="GAD28341.1"/>
    <property type="molecule type" value="Genomic_DNA"/>
</dbReference>
<proteinExistence type="predicted"/>
<dbReference type="InterPro" id="IPR000212">
    <property type="entry name" value="DNA_helicase_UvrD/REP"/>
</dbReference>
<dbReference type="InterPro" id="IPR027785">
    <property type="entry name" value="UvrD-like_helicase_C"/>
</dbReference>